<dbReference type="PROSITE" id="PS50901">
    <property type="entry name" value="FTSK"/>
    <property type="match status" value="1"/>
</dbReference>
<dbReference type="InterPro" id="IPR027417">
    <property type="entry name" value="P-loop_NTPase"/>
</dbReference>
<gene>
    <name evidence="6" type="ORF">AN216_23525</name>
</gene>
<feature type="compositionally biased region" description="Low complexity" evidence="4">
    <location>
        <begin position="66"/>
        <end position="78"/>
    </location>
</feature>
<evidence type="ECO:0000256" key="2">
    <source>
        <dbReference type="ARBA" id="ARBA00022840"/>
    </source>
</evidence>
<dbReference type="AlphaFoldDB" id="A0A1E7JW30"/>
<dbReference type="InterPro" id="IPR050206">
    <property type="entry name" value="FtsK/SpoIIIE/SftA"/>
</dbReference>
<evidence type="ECO:0000256" key="4">
    <source>
        <dbReference type="SAM" id="MobiDB-lite"/>
    </source>
</evidence>
<evidence type="ECO:0000259" key="5">
    <source>
        <dbReference type="PROSITE" id="PS50901"/>
    </source>
</evidence>
<dbReference type="EMBL" id="LJGU01000151">
    <property type="protein sequence ID" value="OEU95518.1"/>
    <property type="molecule type" value="Genomic_DNA"/>
</dbReference>
<dbReference type="SUPFAM" id="SSF52540">
    <property type="entry name" value="P-loop containing nucleoside triphosphate hydrolases"/>
    <property type="match status" value="1"/>
</dbReference>
<organism evidence="6 7">
    <name type="scientific">Streptomyces oceani</name>
    <dbReference type="NCBI Taxonomy" id="1075402"/>
    <lineage>
        <taxon>Bacteria</taxon>
        <taxon>Bacillati</taxon>
        <taxon>Actinomycetota</taxon>
        <taxon>Actinomycetes</taxon>
        <taxon>Kitasatosporales</taxon>
        <taxon>Streptomycetaceae</taxon>
        <taxon>Streptomyces</taxon>
    </lineage>
</organism>
<dbReference type="PANTHER" id="PTHR22683:SF41">
    <property type="entry name" value="DNA TRANSLOCASE FTSK"/>
    <property type="match status" value="1"/>
</dbReference>
<feature type="region of interest" description="Disordered" evidence="4">
    <location>
        <begin position="60"/>
        <end position="115"/>
    </location>
</feature>
<feature type="binding site" evidence="3">
    <location>
        <begin position="316"/>
        <end position="323"/>
    </location>
    <ligand>
        <name>ATP</name>
        <dbReference type="ChEBI" id="CHEBI:30616"/>
    </ligand>
</feature>
<keyword evidence="1 3" id="KW-0547">Nucleotide-binding</keyword>
<dbReference type="Proteomes" id="UP000176101">
    <property type="component" value="Unassembled WGS sequence"/>
</dbReference>
<keyword evidence="2 3" id="KW-0067">ATP-binding</keyword>
<dbReference type="PANTHER" id="PTHR22683">
    <property type="entry name" value="SPORULATION PROTEIN RELATED"/>
    <property type="match status" value="1"/>
</dbReference>
<dbReference type="GO" id="GO:0003677">
    <property type="term" value="F:DNA binding"/>
    <property type="evidence" value="ECO:0007669"/>
    <property type="project" value="InterPro"/>
</dbReference>
<dbReference type="Pfam" id="PF01580">
    <property type="entry name" value="FtsK_SpoIIIE"/>
    <property type="match status" value="1"/>
</dbReference>
<protein>
    <recommendedName>
        <fullName evidence="5">FtsK domain-containing protein</fullName>
    </recommendedName>
</protein>
<accession>A0A1E7JW30</accession>
<reference evidence="6 7" key="1">
    <citation type="journal article" date="2016" name="Front. Microbiol.">
        <title>Comparative Genomics Analysis of Streptomyces Species Reveals Their Adaptation to the Marine Environment and Their Diversity at the Genomic Level.</title>
        <authorList>
            <person name="Tian X."/>
            <person name="Zhang Z."/>
            <person name="Yang T."/>
            <person name="Chen M."/>
            <person name="Li J."/>
            <person name="Chen F."/>
            <person name="Yang J."/>
            <person name="Li W."/>
            <person name="Zhang B."/>
            <person name="Zhang Z."/>
            <person name="Wu J."/>
            <person name="Zhang C."/>
            <person name="Long L."/>
            <person name="Xiao J."/>
        </authorList>
    </citation>
    <scope>NUCLEOTIDE SEQUENCE [LARGE SCALE GENOMIC DNA]</scope>
    <source>
        <strain evidence="6 7">SCSIO 02100</strain>
    </source>
</reference>
<name>A0A1E7JW30_9ACTN</name>
<sequence length="646" mass="69065">MSAAAKTARRFSTEGINHTSAAVDAAAPLCAPFAARWDAEDDRRRQLRTQENLKALLKAQKEHNSARVQASSARSQRALARRNEKNPLSAARRSAKRADKAASKHARQAKQGLSAARKNYPATLTSVATKVHAAHASAAGLSSYVLSTEQDWTIWPASVSAVLIAANIGGLLLGRRKVTAPITEDVSAEERQLMERLGPSYWVEHADARGLAGTVTTPPAITSAGIECEIRLDGQWTVKKLRVAADSVRALLGARTGLPMLVASASRGGWAVLRLRTRSAAPDGAIPFKPGDALAVDMVNGTEVDVPLGLRMLIAGMSGSGKSTASRPLLHKASEGPENVLVIIDLKKVEGRLWDHRARVAHDPASVVGLVDELVEELDERLDVLPKGQATLVPTAQRPRITLVVDEGAEVMSSCTTVETTVGYTDKGKAITEKRDALEGLDSIARMGRAACIDLWWMTQSPTYGDGVPRQIAKQLGTRLGLAVESPSEARVVFGESAQDKGWKADELPMPGVAMLRDGQRTPDPLKVRYMTDDEVVNLPATTIWHRNNTGPQESVPAPETETARPALRLVKNEKPAAASPVQAEPVSNRNRVLSAVVEGARTGRDITDRTGLNKGTVSREVKALISTGALVKCEDGMLTTGEVAA</sequence>
<proteinExistence type="predicted"/>
<comment type="caution">
    <text evidence="6">The sequence shown here is derived from an EMBL/GenBank/DDBJ whole genome shotgun (WGS) entry which is preliminary data.</text>
</comment>
<evidence type="ECO:0000313" key="7">
    <source>
        <dbReference type="Proteomes" id="UP000176101"/>
    </source>
</evidence>
<evidence type="ECO:0000313" key="6">
    <source>
        <dbReference type="EMBL" id="OEU95518.1"/>
    </source>
</evidence>
<dbReference type="PATRIC" id="fig|1075402.3.peg.940"/>
<dbReference type="GO" id="GO:0005524">
    <property type="term" value="F:ATP binding"/>
    <property type="evidence" value="ECO:0007669"/>
    <property type="project" value="UniProtKB-UniRule"/>
</dbReference>
<dbReference type="STRING" id="1075402.AN216_23525"/>
<feature type="domain" description="FtsK" evidence="5">
    <location>
        <begin position="291"/>
        <end position="491"/>
    </location>
</feature>
<evidence type="ECO:0000256" key="1">
    <source>
        <dbReference type="ARBA" id="ARBA00022741"/>
    </source>
</evidence>
<dbReference type="Gene3D" id="3.40.50.300">
    <property type="entry name" value="P-loop containing nucleotide triphosphate hydrolases"/>
    <property type="match status" value="1"/>
</dbReference>
<keyword evidence="7" id="KW-1185">Reference proteome</keyword>
<dbReference type="InterPro" id="IPR002543">
    <property type="entry name" value="FtsK_dom"/>
</dbReference>
<evidence type="ECO:0000256" key="3">
    <source>
        <dbReference type="PROSITE-ProRule" id="PRU00289"/>
    </source>
</evidence>